<evidence type="ECO:0000313" key="6">
    <source>
        <dbReference type="EMBL" id="SHF82606.1"/>
    </source>
</evidence>
<keyword evidence="3" id="KW-0998">Cell outer membrane</keyword>
<dbReference type="CDD" id="cd07185">
    <property type="entry name" value="OmpA_C-like"/>
    <property type="match status" value="1"/>
</dbReference>
<dbReference type="InterPro" id="IPR036737">
    <property type="entry name" value="OmpA-like_sf"/>
</dbReference>
<evidence type="ECO:0000259" key="5">
    <source>
        <dbReference type="PROSITE" id="PS51123"/>
    </source>
</evidence>
<dbReference type="RefSeq" id="WP_072958792.1">
    <property type="nucleotide sequence ID" value="NZ_FQUT01000007.1"/>
</dbReference>
<dbReference type="Proteomes" id="UP000184518">
    <property type="component" value="Unassembled WGS sequence"/>
</dbReference>
<dbReference type="GO" id="GO:0009279">
    <property type="term" value="C:cell outer membrane"/>
    <property type="evidence" value="ECO:0007669"/>
    <property type="project" value="UniProtKB-SubCell"/>
</dbReference>
<dbReference type="InterPro" id="IPR006665">
    <property type="entry name" value="OmpA-like"/>
</dbReference>
<dbReference type="Pfam" id="PF00691">
    <property type="entry name" value="OmpA"/>
    <property type="match status" value="1"/>
</dbReference>
<dbReference type="OrthoDB" id="719419at2"/>
<dbReference type="PANTHER" id="PTHR30329">
    <property type="entry name" value="STATOR ELEMENT OF FLAGELLAR MOTOR COMPLEX"/>
    <property type="match status" value="1"/>
</dbReference>
<sequence>MEKGIKKIAIATGEKNAKVLYNDGEYIGVEPDKHIWFKISEWMPGTTEQEKKKEIVWIRQNNQRKTVINQLRRPANQVYGYKFSKKECGIVAYYIEASLGGKPDLKNKVGKYIFGHCPPKIVDSKWSVKEGGDDVRKTFQFSYGHIIYLYLGTEGLNGRKDLTVEIYRRIRTFGGTSDDPLMRRWTNVEVNNGEINVKIQNTSQWKGTIKDIKSVEELYVKVKDPKSGKYIVDYNNDDIHGRFLRMKNQLVAEAPKKPQNVVPTKIYEPDKNLSRYEPCKFETIKISEGAKSVIVFDNGKGVKNIAGKETVHATIYYQIDSAIIEGDGEKKLNNILRFLLEHQHFSLTIEGHACVIGKMEYNQSLSQKRSDIVKKFFSDGGLDPKRIKSIGRGEVNPTDDKNGRDNAKYKDGYEYQTNRRVDISFDYFPHDAQTIIYQTIAPSVSTKKDITINVEEFDTKACFHSKALHKKEISMVDVGQAIDAGDTKKVFSTPSFGYKLYSNLSEFNALPIKYIWPAANNPNQFHMHVHSCRYYSNNKRTTVLIKVYPDIKWTLSFTLNLTNDLSVKWMNMDPHEHKELQKRSGKIGAEKRWKQKEGSIDFSLKAKWDNDQHENELKYKYETKFKKIYDTFASIGALSDGITNKAKGKVRSISPKGIPVSFAVKPPNLELSGNWLLKNPKDNNRIIGTEVAIGLKATPLIGLEMTVDLLGALVFAVSGAVSGGTAAPGVTRLYQEIQGKLKSGIDVGDDNAGFKASVDIYMDLIISSIIEVDSNFTFNTAGKLKDSDFKISSQSKLKVELKVGVKIQGEVSLAIVKAEAYFEASASGSASVTFGHGVNYDEKGLYYRPVLGFDGLDAQYLVTISVGLAIKIAKNKHKVEESRNGKYEIAKGEYKNVIPPFDVIKELENYLGIDANIPLIKND</sequence>
<gene>
    <name evidence="6" type="ORF">SAMN05443633_10757</name>
</gene>
<dbReference type="InterPro" id="IPR050330">
    <property type="entry name" value="Bact_OuterMem_StrucFunc"/>
</dbReference>
<protein>
    <submittedName>
        <fullName evidence="6">OmpA family protein</fullName>
    </submittedName>
</protein>
<dbReference type="PRINTS" id="PR01021">
    <property type="entry name" value="OMPADOMAIN"/>
</dbReference>
<evidence type="ECO:0000313" key="7">
    <source>
        <dbReference type="Proteomes" id="UP000184518"/>
    </source>
</evidence>
<reference evidence="7" key="1">
    <citation type="submission" date="2016-11" db="EMBL/GenBank/DDBJ databases">
        <authorList>
            <person name="Varghese N."/>
            <person name="Submissions S."/>
        </authorList>
    </citation>
    <scope>NUCLEOTIDE SEQUENCE [LARGE SCALE GENOMIC DNA]</scope>
    <source>
        <strain evidence="7">DSM 27619</strain>
    </source>
</reference>
<comment type="subcellular location">
    <subcellularLocation>
        <location evidence="1">Cell outer membrane</location>
    </subcellularLocation>
</comment>
<dbReference type="PROSITE" id="PS51123">
    <property type="entry name" value="OMPA_2"/>
    <property type="match status" value="1"/>
</dbReference>
<proteinExistence type="predicted"/>
<dbReference type="PANTHER" id="PTHR30329:SF21">
    <property type="entry name" value="LIPOPROTEIN YIAD-RELATED"/>
    <property type="match status" value="1"/>
</dbReference>
<keyword evidence="7" id="KW-1185">Reference proteome</keyword>
<name>A0A1M5EU10_9FLAO</name>
<dbReference type="InterPro" id="IPR006664">
    <property type="entry name" value="OMP_bac"/>
</dbReference>
<dbReference type="EMBL" id="FQUT01000007">
    <property type="protein sequence ID" value="SHF82606.1"/>
    <property type="molecule type" value="Genomic_DNA"/>
</dbReference>
<dbReference type="Gene3D" id="3.30.1330.60">
    <property type="entry name" value="OmpA-like domain"/>
    <property type="match status" value="1"/>
</dbReference>
<evidence type="ECO:0000256" key="3">
    <source>
        <dbReference type="ARBA" id="ARBA00023237"/>
    </source>
</evidence>
<evidence type="ECO:0000256" key="4">
    <source>
        <dbReference type="PROSITE-ProRule" id="PRU00473"/>
    </source>
</evidence>
<evidence type="ECO:0000256" key="1">
    <source>
        <dbReference type="ARBA" id="ARBA00004442"/>
    </source>
</evidence>
<dbReference type="STRING" id="1416778.SAMN05443633_10757"/>
<feature type="domain" description="OmpA-like" evidence="5">
    <location>
        <begin position="304"/>
        <end position="429"/>
    </location>
</feature>
<accession>A0A1M5EU10</accession>
<dbReference type="AlphaFoldDB" id="A0A1M5EU10"/>
<dbReference type="SUPFAM" id="SSF103088">
    <property type="entry name" value="OmpA-like"/>
    <property type="match status" value="1"/>
</dbReference>
<keyword evidence="2 4" id="KW-0472">Membrane</keyword>
<organism evidence="6 7">
    <name type="scientific">Chryseobacterium arachidis</name>
    <dbReference type="NCBI Taxonomy" id="1416778"/>
    <lineage>
        <taxon>Bacteria</taxon>
        <taxon>Pseudomonadati</taxon>
        <taxon>Bacteroidota</taxon>
        <taxon>Flavobacteriia</taxon>
        <taxon>Flavobacteriales</taxon>
        <taxon>Weeksellaceae</taxon>
        <taxon>Chryseobacterium group</taxon>
        <taxon>Chryseobacterium</taxon>
    </lineage>
</organism>
<evidence type="ECO:0000256" key="2">
    <source>
        <dbReference type="ARBA" id="ARBA00023136"/>
    </source>
</evidence>